<dbReference type="Pfam" id="PF00732">
    <property type="entry name" value="GMC_oxred_N"/>
    <property type="match status" value="1"/>
</dbReference>
<dbReference type="Gene3D" id="3.30.560.10">
    <property type="entry name" value="Glucose Oxidase, domain 3"/>
    <property type="match status" value="1"/>
</dbReference>
<comment type="similarity">
    <text evidence="1">Belongs to the GMC oxidoreductase family.</text>
</comment>
<evidence type="ECO:0000256" key="3">
    <source>
        <dbReference type="SAM" id="SignalP"/>
    </source>
</evidence>
<dbReference type="PANTHER" id="PTHR11552:SF80">
    <property type="entry name" value="GMC OXIDOREDUCTASE"/>
    <property type="match status" value="1"/>
</dbReference>
<evidence type="ECO:0000313" key="6">
    <source>
        <dbReference type="EMBL" id="TVY85302.1"/>
    </source>
</evidence>
<feature type="binding site" evidence="2">
    <location>
        <position position="296"/>
    </location>
    <ligand>
        <name>FAD</name>
        <dbReference type="ChEBI" id="CHEBI:57692"/>
    </ligand>
</feature>
<feature type="signal peptide" evidence="3">
    <location>
        <begin position="1"/>
        <end position="21"/>
    </location>
</feature>
<protein>
    <submittedName>
        <fullName evidence="6">Oxygen-dependent choline dehydrogenase</fullName>
    </submittedName>
</protein>
<organism evidence="6 7">
    <name type="scientific">Lachnellula suecica</name>
    <dbReference type="NCBI Taxonomy" id="602035"/>
    <lineage>
        <taxon>Eukaryota</taxon>
        <taxon>Fungi</taxon>
        <taxon>Dikarya</taxon>
        <taxon>Ascomycota</taxon>
        <taxon>Pezizomycotina</taxon>
        <taxon>Leotiomycetes</taxon>
        <taxon>Helotiales</taxon>
        <taxon>Lachnaceae</taxon>
        <taxon>Lachnellula</taxon>
    </lineage>
</organism>
<dbReference type="GO" id="GO:0050660">
    <property type="term" value="F:flavin adenine dinucleotide binding"/>
    <property type="evidence" value="ECO:0007669"/>
    <property type="project" value="InterPro"/>
</dbReference>
<proteinExistence type="inferred from homology"/>
<comment type="caution">
    <text evidence="6">The sequence shown here is derived from an EMBL/GenBank/DDBJ whole genome shotgun (WGS) entry which is preliminary data.</text>
</comment>
<keyword evidence="7" id="KW-1185">Reference proteome</keyword>
<dbReference type="AlphaFoldDB" id="A0A8T9CJI0"/>
<name>A0A8T9CJI0_9HELO</name>
<keyword evidence="2" id="KW-0274">FAD</keyword>
<dbReference type="OrthoDB" id="269227at2759"/>
<reference evidence="6 7" key="1">
    <citation type="submission" date="2018-05" db="EMBL/GenBank/DDBJ databases">
        <title>Genome sequencing and assembly of the regulated plant pathogen Lachnellula willkommii and related sister species for the development of diagnostic species identification markers.</title>
        <authorList>
            <person name="Giroux E."/>
            <person name="Bilodeau G."/>
        </authorList>
    </citation>
    <scope>NUCLEOTIDE SEQUENCE [LARGE SCALE GENOMIC DNA]</scope>
    <source>
        <strain evidence="6 7">CBS 268.59</strain>
    </source>
</reference>
<dbReference type="Proteomes" id="UP000469558">
    <property type="component" value="Unassembled WGS sequence"/>
</dbReference>
<dbReference type="InterPro" id="IPR007867">
    <property type="entry name" value="GMC_OxRtase_C"/>
</dbReference>
<keyword evidence="3" id="KW-0732">Signal</keyword>
<evidence type="ECO:0000259" key="5">
    <source>
        <dbReference type="Pfam" id="PF05199"/>
    </source>
</evidence>
<evidence type="ECO:0000313" key="7">
    <source>
        <dbReference type="Proteomes" id="UP000469558"/>
    </source>
</evidence>
<dbReference type="PANTHER" id="PTHR11552">
    <property type="entry name" value="GLUCOSE-METHANOL-CHOLINE GMC OXIDOREDUCTASE"/>
    <property type="match status" value="1"/>
</dbReference>
<dbReference type="PIRSF" id="PIRSF000137">
    <property type="entry name" value="Alcohol_oxidase"/>
    <property type="match status" value="1"/>
</dbReference>
<dbReference type="SUPFAM" id="SSF54373">
    <property type="entry name" value="FAD-linked reductases, C-terminal domain"/>
    <property type="match status" value="1"/>
</dbReference>
<feature type="domain" description="Glucose-methanol-choline oxidoreductase C-terminal" evidence="5">
    <location>
        <begin position="491"/>
        <end position="628"/>
    </location>
</feature>
<feature type="domain" description="Glucose-methanol-choline oxidoreductase N-terminal" evidence="4">
    <location>
        <begin position="27"/>
        <end position="391"/>
    </location>
</feature>
<dbReference type="Pfam" id="PF05199">
    <property type="entry name" value="GMC_oxred_C"/>
    <property type="match status" value="1"/>
</dbReference>
<dbReference type="SUPFAM" id="SSF51905">
    <property type="entry name" value="FAD/NAD(P)-binding domain"/>
    <property type="match status" value="1"/>
</dbReference>
<accession>A0A8T9CJI0</accession>
<keyword evidence="2" id="KW-0285">Flavoprotein</keyword>
<dbReference type="Gene3D" id="3.50.50.60">
    <property type="entry name" value="FAD/NAD(P)-binding domain"/>
    <property type="match status" value="1"/>
</dbReference>
<dbReference type="InterPro" id="IPR036188">
    <property type="entry name" value="FAD/NAD-bd_sf"/>
</dbReference>
<dbReference type="InterPro" id="IPR000172">
    <property type="entry name" value="GMC_OxRdtase_N"/>
</dbReference>
<comment type="cofactor">
    <cofactor evidence="2">
        <name>FAD</name>
        <dbReference type="ChEBI" id="CHEBI:57692"/>
    </cofactor>
</comment>
<sequence>MRASWGLSLLSLFALSTVVVAQEDAYDYIVVGSGPAGGTLASQLARGGASVLLLEAGDDQGENLSEEIAGLSFLTLLEPAMRWDFFVKYHSDDELTSKYEHLTWKTTEGGYYVGLDPPAGAKQLGVYYPRAGTLGGCSTTDAMISVLPADSDWQQIVDLTGDESWSPESMRRHFMSLERAHSIPHGTPGHGWEGFLDMTLNSNENMQNQSQLLHILTAAAEALGQDPAKILEYTQADLNNADPDRDHQVGVYGPSGHRDLKGRRVSSRTIVADTWKATKPDGSKKYNLTIGFHSLVTKLLVETGDKFEPKAIGVEYLLGQSMYAADPRYDASVEGETKQAFAKEVILSSGVFNSPQILKLSGIGPKAELEKFDIPVIVNLPGVGANLQDTPEIGFFANVSSDFTRDGLDCTLGAPGDPCIAAWKGGRGPYAQGPTNTIMLKSSVADERDIFMSLLASPSFTFRGYWPLESVNEVAGIAPNTIEFSMLKMYPNSQMGTVELLSANPRDVPDVNFRLLEGPGGDEDLQALQDGIAFGRKVMSSIAAPLGPSKEFWPCPGEEECDEAEIVRTQTWAHHGSSTCMIGADDNPLAVLDSKFRVRGVQGLRVVDASVFPRTPGSFPLIPTFMLGMKAAETILEASPVTGSKASDSQKPLSREEL</sequence>
<evidence type="ECO:0000256" key="2">
    <source>
        <dbReference type="PIRSR" id="PIRSR000137-2"/>
    </source>
</evidence>
<evidence type="ECO:0000256" key="1">
    <source>
        <dbReference type="ARBA" id="ARBA00010790"/>
    </source>
</evidence>
<evidence type="ECO:0000259" key="4">
    <source>
        <dbReference type="Pfam" id="PF00732"/>
    </source>
</evidence>
<dbReference type="InterPro" id="IPR012132">
    <property type="entry name" value="GMC_OxRdtase"/>
</dbReference>
<gene>
    <name evidence="6" type="primary">betA_1</name>
    <name evidence="6" type="ORF">LSUE1_G002952</name>
</gene>
<dbReference type="GO" id="GO:0016614">
    <property type="term" value="F:oxidoreductase activity, acting on CH-OH group of donors"/>
    <property type="evidence" value="ECO:0007669"/>
    <property type="project" value="InterPro"/>
</dbReference>
<feature type="chain" id="PRO_5035911301" evidence="3">
    <location>
        <begin position="22"/>
        <end position="658"/>
    </location>
</feature>
<dbReference type="EMBL" id="QGMK01000015">
    <property type="protein sequence ID" value="TVY85302.1"/>
    <property type="molecule type" value="Genomic_DNA"/>
</dbReference>